<reference evidence="1" key="1">
    <citation type="submission" date="2023-11" db="EMBL/GenBank/DDBJ databases">
        <title>Gracilibacillus pellucida a moderately halophilic bacterium isolated from saline soil in Xinjiang province.</title>
        <authorList>
            <person name="Zhang Z."/>
            <person name="Tan F."/>
            <person name="Wang Y."/>
            <person name="Xia M."/>
        </authorList>
    </citation>
    <scope>NUCLEOTIDE SEQUENCE</scope>
    <source>
        <strain evidence="1">S3-1-1</strain>
    </source>
</reference>
<organism evidence="1 2">
    <name type="scientific">Gracilibacillus pellucidus</name>
    <dbReference type="NCBI Taxonomy" id="3095368"/>
    <lineage>
        <taxon>Bacteria</taxon>
        <taxon>Bacillati</taxon>
        <taxon>Bacillota</taxon>
        <taxon>Bacilli</taxon>
        <taxon>Bacillales</taxon>
        <taxon>Bacillaceae</taxon>
        <taxon>Gracilibacillus</taxon>
    </lineage>
</organism>
<dbReference type="EMBL" id="JAWZSR010000005">
    <property type="protein sequence ID" value="MDX8046511.1"/>
    <property type="molecule type" value="Genomic_DNA"/>
</dbReference>
<name>A0ACC6M6K7_9BACI</name>
<evidence type="ECO:0000313" key="1">
    <source>
        <dbReference type="EMBL" id="MDX8046511.1"/>
    </source>
</evidence>
<proteinExistence type="predicted"/>
<accession>A0ACC6M6K7</accession>
<sequence>MTFSIKRCMAIFQKDLKNLYRNLYVLTTAFMPLILAFVYSRMGEAPLELHMMILTLSLSLVGTFLQCAMIAEEKEKNTLRGLMLSPATVPEILAGKSAVTTLITLITTYLGLLMMDFPFANNGLLLVGSLMALVIFIALGTWMGLVTRTVMEASIYILPVMFIFGMANMFIGFVHQYAFLQVLEYTPGVQLQEIAELTGVTADWAQLWQPFAIISGWLIVIVALTVITFNKRMMD</sequence>
<comment type="caution">
    <text evidence="1">The sequence shown here is derived from an EMBL/GenBank/DDBJ whole genome shotgun (WGS) entry which is preliminary data.</text>
</comment>
<evidence type="ECO:0000313" key="2">
    <source>
        <dbReference type="Proteomes" id="UP001277972"/>
    </source>
</evidence>
<gene>
    <name evidence="1" type="ORF">SH601_11005</name>
</gene>
<dbReference type="Proteomes" id="UP001277972">
    <property type="component" value="Unassembled WGS sequence"/>
</dbReference>
<keyword evidence="2" id="KW-1185">Reference proteome</keyword>
<protein>
    <submittedName>
        <fullName evidence="1">ABC transporter permease</fullName>
    </submittedName>
</protein>